<dbReference type="CDD" id="cd01741">
    <property type="entry name" value="GATase1_1"/>
    <property type="match status" value="1"/>
</dbReference>
<dbReference type="InterPro" id="IPR029062">
    <property type="entry name" value="Class_I_gatase-like"/>
</dbReference>
<keyword evidence="4" id="KW-1185">Reference proteome</keyword>
<name>A0A8H4MZT1_9PEZI</name>
<evidence type="ECO:0000313" key="4">
    <source>
        <dbReference type="Proteomes" id="UP000572817"/>
    </source>
</evidence>
<evidence type="ECO:0000313" key="2">
    <source>
        <dbReference type="EMBL" id="KAF4300821.1"/>
    </source>
</evidence>
<gene>
    <name evidence="3" type="ORF">GTA08_BOTSDO06940</name>
    <name evidence="2" type="ORF">GTA08_BOTSDO11133</name>
</gene>
<dbReference type="OrthoDB" id="92161at2759"/>
<proteinExistence type="predicted"/>
<dbReference type="GO" id="GO:0005829">
    <property type="term" value="C:cytosol"/>
    <property type="evidence" value="ECO:0007669"/>
    <property type="project" value="TreeGrafter"/>
</dbReference>
<dbReference type="EMBL" id="WWBZ02000040">
    <property type="protein sequence ID" value="KAF4306001.1"/>
    <property type="molecule type" value="Genomic_DNA"/>
</dbReference>
<dbReference type="Gene3D" id="3.40.50.880">
    <property type="match status" value="1"/>
</dbReference>
<evidence type="ECO:0000259" key="1">
    <source>
        <dbReference type="Pfam" id="PF00117"/>
    </source>
</evidence>
<accession>A0A8H4MZT1</accession>
<comment type="caution">
    <text evidence="2">The sequence shown here is derived from an EMBL/GenBank/DDBJ whole genome shotgun (WGS) entry which is preliminary data.</text>
</comment>
<dbReference type="AlphaFoldDB" id="A0A8H4MZT1"/>
<sequence>MPHKAPPNLRIAILVNTLQKKPQTGDSFVKIISAVAPESVVDFYDPVDDKSYPDVETYDLVILSGGTANINAPDPWVLQELEFIRTTVASSNVKLVGICWGHQAINVALGGKLVVMEEGPELGITSLNLTKEGSEFFEFAKGKAVLDIHEFHRREITEQAPGFVPLAHRNQIFKSPDNRILTFQGHPEMTAAIVQAALAGSSEYTQRFSSKELEAISKRFEGKQDGVAIFDRILRWVGEK</sequence>
<dbReference type="GO" id="GO:0005634">
    <property type="term" value="C:nucleus"/>
    <property type="evidence" value="ECO:0007669"/>
    <property type="project" value="TreeGrafter"/>
</dbReference>
<evidence type="ECO:0000313" key="3">
    <source>
        <dbReference type="EMBL" id="KAF4306001.1"/>
    </source>
</evidence>
<dbReference type="PANTHER" id="PTHR42695:SF5">
    <property type="entry name" value="GLUTAMINE AMIDOTRANSFERASE YLR126C-RELATED"/>
    <property type="match status" value="1"/>
</dbReference>
<dbReference type="EMBL" id="WWBZ02000082">
    <property type="protein sequence ID" value="KAF4300821.1"/>
    <property type="molecule type" value="Genomic_DNA"/>
</dbReference>
<dbReference type="Proteomes" id="UP000572817">
    <property type="component" value="Unassembled WGS sequence"/>
</dbReference>
<protein>
    <recommendedName>
        <fullName evidence="1">Glutamine amidotransferase domain-containing protein</fullName>
    </recommendedName>
</protein>
<feature type="domain" description="Glutamine amidotransferase" evidence="1">
    <location>
        <begin position="49"/>
        <end position="190"/>
    </location>
</feature>
<dbReference type="InterPro" id="IPR044992">
    <property type="entry name" value="ChyE-like"/>
</dbReference>
<dbReference type="InterPro" id="IPR017926">
    <property type="entry name" value="GATASE"/>
</dbReference>
<reference evidence="2 4" key="1">
    <citation type="submission" date="2020-04" db="EMBL/GenBank/DDBJ databases">
        <title>Genome Assembly and Annotation of Botryosphaeria dothidea sdau 11-99, a Latent Pathogen of Apple Fruit Ring Rot in China.</title>
        <authorList>
            <person name="Yu C."/>
            <person name="Diao Y."/>
            <person name="Lu Q."/>
            <person name="Zhao J."/>
            <person name="Cui S."/>
            <person name="Peng C."/>
            <person name="He B."/>
            <person name="Liu H."/>
        </authorList>
    </citation>
    <scope>NUCLEOTIDE SEQUENCE [LARGE SCALE GENOMIC DNA]</scope>
    <source>
        <strain evidence="2">Sdau11-99</strain>
        <strain evidence="4">sdau11-99</strain>
    </source>
</reference>
<dbReference type="PROSITE" id="PS51273">
    <property type="entry name" value="GATASE_TYPE_1"/>
    <property type="match status" value="1"/>
</dbReference>
<organism evidence="2 4">
    <name type="scientific">Botryosphaeria dothidea</name>
    <dbReference type="NCBI Taxonomy" id="55169"/>
    <lineage>
        <taxon>Eukaryota</taxon>
        <taxon>Fungi</taxon>
        <taxon>Dikarya</taxon>
        <taxon>Ascomycota</taxon>
        <taxon>Pezizomycotina</taxon>
        <taxon>Dothideomycetes</taxon>
        <taxon>Dothideomycetes incertae sedis</taxon>
        <taxon>Botryosphaeriales</taxon>
        <taxon>Botryosphaeriaceae</taxon>
        <taxon>Botryosphaeria</taxon>
    </lineage>
</organism>
<dbReference type="Pfam" id="PF00117">
    <property type="entry name" value="GATase"/>
    <property type="match status" value="1"/>
</dbReference>
<dbReference type="PANTHER" id="PTHR42695">
    <property type="entry name" value="GLUTAMINE AMIDOTRANSFERASE YLR126C-RELATED"/>
    <property type="match status" value="1"/>
</dbReference>
<dbReference type="SUPFAM" id="SSF52317">
    <property type="entry name" value="Class I glutamine amidotransferase-like"/>
    <property type="match status" value="1"/>
</dbReference>